<dbReference type="Gene3D" id="1.10.472.80">
    <property type="entry name" value="Ypt/Rab-GAP domain of gyp1p, domain 3"/>
    <property type="match status" value="1"/>
</dbReference>
<dbReference type="Proteomes" id="UP001259832">
    <property type="component" value="Unassembled WGS sequence"/>
</dbReference>
<evidence type="ECO:0000256" key="3">
    <source>
        <dbReference type="ARBA" id="ARBA00008467"/>
    </source>
</evidence>
<dbReference type="Gene3D" id="3.40.47.10">
    <property type="match status" value="2"/>
</dbReference>
<dbReference type="NCBIfam" id="NF005589">
    <property type="entry name" value="PRK07314.1"/>
    <property type="match status" value="1"/>
</dbReference>
<dbReference type="SUPFAM" id="SSF50156">
    <property type="entry name" value="PDZ domain-like"/>
    <property type="match status" value="1"/>
</dbReference>
<dbReference type="CDD" id="cd00136">
    <property type="entry name" value="PDZ_canonical"/>
    <property type="match status" value="1"/>
</dbReference>
<dbReference type="SMART" id="SM00228">
    <property type="entry name" value="PDZ"/>
    <property type="match status" value="1"/>
</dbReference>
<dbReference type="NCBIfam" id="TIGR03150">
    <property type="entry name" value="fabF"/>
    <property type="match status" value="1"/>
</dbReference>
<evidence type="ECO:0000256" key="6">
    <source>
        <dbReference type="ARBA" id="ARBA00022679"/>
    </source>
</evidence>
<dbReference type="CDD" id="cd00834">
    <property type="entry name" value="KAS_I_II"/>
    <property type="match status" value="1"/>
</dbReference>
<sequence>MKHGVLWATAFGLEGAVLTAQRERYERLKQNLVFQIDTEGVTDPLTALSAHNDASQVSSSWSQYFTDETLLGEINTDLDRLYPAGNESFFQNELYLSTLRHVLFVWCKLHPDVAYRQGMHDVVAVVLYAFLKTTGEDQEEVIQVQKLPEHAEADTFLVFEAVMLFLKPFYEIVKTRQDITSERDNKDGNRLFASFSLKENESGNGGYDEFDAGARKPALHRLCHHVQYELLQQMDPQLYYHLRNLEIVPETYCLRWIRLLFAREYALKELLVIWDAMILGSSRVAIDFPVINMADKSYNDLLQLPKLAIKAEDADWIGFPLLRYVCVARLLRMSSQLRQEDNTGCLRLLMRVYQEEEADEAVLGRKNCAMELTQFAKILQDPMIEDARQIGRNGKTEAGSVEVVQFQEGSLGIILTAAGSPYEDRLAVKSFTRNMTTDNVVGQAEASGKIRLGDLLQSINGVPIVGMTTEEVKRRLQLIKRPVYIGFCHCNGAFGDIDATALEESGAVEVSEAINSSPRSDNALTELAEPVFLPGELCYANVETSMQRLVLSHDGSCLSHYISGKLSITSYRCFFTRLLGSGEIDWQVPVLSIASIDRLDPRTVSTTGGPATISVESAQVALGFAPDDSYKVVIRCKDTQVVRLSIADHGEYSKLVKCLSFLAFPKSLLDAFCFAYSPSVAPSEEVQFDIRQEYGRIGLLSFPDHLRCIDQSQQYTLCGTYPRHLIVPADISDVRLKAAAAFRSHQRLPVVSWIHRGNGATIVRSSQPLVGFKSARSGEDEMLVRLLCCSSNKKAFGRYVIMDARSQLAAVGNKALGKGTEIASNYRGSKLTFMNVENIHSVRQSQVALSAIFEPKKSASEDTSSSFYGRIDSSGWLRHVRLVLKASVELAHTVNNGISVLTHCSDGWDRTAQMVALSEMMLDPHYRTLRGFQVLVEKEWCAFGHQFALRSGHARSDVSNTQRSPVFLLWLDCVWQYIRQYPTECEFNENFLLTLADHVYSCKYGTFMFDSERQRWVFTTIADLDILSHSLLCRKEFFAKHRVFSVWIEINSQSERFTNRMYAPSEQATVLSPSTLSKNIKLWKGYFCRWDPTVIPPVPAFHIKMLRRATSTCSARGFSTLSFGALPPTPNRRVVVTGLGAVTPFGVGVSRSWDALLDSQCAIRTVDALADTDLKCTIGAAVPRGEGDGSFRTKDWVNVKNLRAQEPDFIAFTMAAADEALKDSGWSPQSDEERERAGVAIGAGMGNIQEVMDVGQLIKDKKYRRVSPFFVTRILINLAAGHVSIEHGLKGPNHSCVTACATGSHSIGDAANLIRHGNADIMVAGGTESTLNEISICAFMRAQALSTKFNDHPQEASRPFDSQRDGFVMGEGAGILVLEEYEHAKKRGAKIYAEVRGYGLSGDSNHITAPLESGDGARRAMQSAIDQSGVALSDIGYINAHATSTPLGDRAENAAVKDLFGEHANHLGMSSTKGAIGHLLGAAGAVEAIFSIKALHHNVMPPTLNLTETTEEFTLNYVPNQPQERELRAVLTNSFGFGGTNASILFAK</sequence>
<evidence type="ECO:0000259" key="17">
    <source>
        <dbReference type="PROSITE" id="PS50106"/>
    </source>
</evidence>
<dbReference type="InterPro" id="IPR030564">
    <property type="entry name" value="Myotubularin"/>
</dbReference>
<dbReference type="Gene3D" id="1.10.8.270">
    <property type="entry name" value="putative rabgap domain of human tbc1 domain family member 14 like domains"/>
    <property type="match status" value="1"/>
</dbReference>
<feature type="binding site" evidence="14">
    <location>
        <begin position="838"/>
        <end position="839"/>
    </location>
    <ligand>
        <name>substrate</name>
    </ligand>
</feature>
<comment type="pathway">
    <text evidence="1">Lipid metabolism; fatty acid biosynthesis.</text>
</comment>
<evidence type="ECO:0000256" key="2">
    <source>
        <dbReference type="ARBA" id="ARBA00007471"/>
    </source>
</evidence>
<evidence type="ECO:0000259" key="16">
    <source>
        <dbReference type="PROSITE" id="PS50086"/>
    </source>
</evidence>
<dbReference type="GO" id="GO:0005737">
    <property type="term" value="C:cytoplasm"/>
    <property type="evidence" value="ECO:0007669"/>
    <property type="project" value="TreeGrafter"/>
</dbReference>
<evidence type="ECO:0000256" key="1">
    <source>
        <dbReference type="ARBA" id="ARBA00005194"/>
    </source>
</evidence>
<dbReference type="InterPro" id="IPR017568">
    <property type="entry name" value="3-oxoacyl-ACP_synth-2"/>
</dbReference>
<keyword evidence="10" id="KW-0012">Acyltransferase</keyword>
<dbReference type="GO" id="GO:0004315">
    <property type="term" value="F:3-oxoacyl-[acyl-carrier-protein] synthase activity"/>
    <property type="evidence" value="ECO:0007669"/>
    <property type="project" value="UniProtKB-EC"/>
</dbReference>
<evidence type="ECO:0000259" key="18">
    <source>
        <dbReference type="PROSITE" id="PS51339"/>
    </source>
</evidence>
<organism evidence="20 21">
    <name type="scientific">Phytophthora citrophthora</name>
    <dbReference type="NCBI Taxonomy" id="4793"/>
    <lineage>
        <taxon>Eukaryota</taxon>
        <taxon>Sar</taxon>
        <taxon>Stramenopiles</taxon>
        <taxon>Oomycota</taxon>
        <taxon>Peronosporomycetes</taxon>
        <taxon>Peronosporales</taxon>
        <taxon>Peronosporaceae</taxon>
        <taxon>Phytophthora</taxon>
    </lineage>
</organism>
<dbReference type="Pfam" id="PF00109">
    <property type="entry name" value="ketoacyl-synt"/>
    <property type="match status" value="1"/>
</dbReference>
<dbReference type="Pfam" id="PF02801">
    <property type="entry name" value="Ketoacyl-synt_C"/>
    <property type="match status" value="1"/>
</dbReference>
<evidence type="ECO:0000256" key="7">
    <source>
        <dbReference type="ARBA" id="ARBA00022832"/>
    </source>
</evidence>
<feature type="domain" description="Rab-GAP TBC" evidence="16">
    <location>
        <begin position="1"/>
        <end position="281"/>
    </location>
</feature>
<dbReference type="Pfam" id="PF00566">
    <property type="entry name" value="RabGAP-TBC"/>
    <property type="match status" value="2"/>
</dbReference>
<dbReference type="InterPro" id="IPR036034">
    <property type="entry name" value="PDZ_sf"/>
</dbReference>
<keyword evidence="21" id="KW-1185">Reference proteome</keyword>
<evidence type="ECO:0000256" key="13">
    <source>
        <dbReference type="PIRSR" id="PIRSR630564-1"/>
    </source>
</evidence>
<dbReference type="PROSITE" id="PS51339">
    <property type="entry name" value="PPASE_MYOTUBULARIN"/>
    <property type="match status" value="1"/>
</dbReference>
<feature type="binding site" evidence="14">
    <location>
        <begin position="904"/>
        <end position="910"/>
    </location>
    <ligand>
        <name>substrate</name>
    </ligand>
</feature>
<evidence type="ECO:0000256" key="10">
    <source>
        <dbReference type="ARBA" id="ARBA00023315"/>
    </source>
</evidence>
<dbReference type="EC" id="2.3.1.41" evidence="4"/>
<dbReference type="PANTHER" id="PTHR10807:SF128">
    <property type="entry name" value="PHOSPHATIDYLINOSITOL-3,5-BISPHOSPHATE 3-PHOSPHATASE"/>
    <property type="match status" value="1"/>
</dbReference>
<feature type="domain" description="Ketosynthase family 3 (KS3)" evidence="19">
    <location>
        <begin position="1131"/>
        <end position="1548"/>
    </location>
</feature>
<dbReference type="PROSITE" id="PS50106">
    <property type="entry name" value="PDZ"/>
    <property type="match status" value="1"/>
</dbReference>
<evidence type="ECO:0000256" key="15">
    <source>
        <dbReference type="RuleBase" id="RU003694"/>
    </source>
</evidence>
<dbReference type="InterPro" id="IPR000794">
    <property type="entry name" value="Beta-ketoacyl_synthase"/>
</dbReference>
<dbReference type="InterPro" id="IPR035969">
    <property type="entry name" value="Rab-GAP_TBC_sf"/>
</dbReference>
<evidence type="ECO:0000256" key="9">
    <source>
        <dbReference type="ARBA" id="ARBA00023160"/>
    </source>
</evidence>
<dbReference type="Pfam" id="PF06602">
    <property type="entry name" value="Myotub-related"/>
    <property type="match status" value="1"/>
</dbReference>
<keyword evidence="9" id="KW-0275">Fatty acid biosynthesis</keyword>
<dbReference type="PROSITE" id="PS50086">
    <property type="entry name" value="TBC_RABGAP"/>
    <property type="match status" value="1"/>
</dbReference>
<dbReference type="PANTHER" id="PTHR10807">
    <property type="entry name" value="MYOTUBULARIN-RELATED"/>
    <property type="match status" value="1"/>
</dbReference>
<evidence type="ECO:0000256" key="8">
    <source>
        <dbReference type="ARBA" id="ARBA00023098"/>
    </source>
</evidence>
<proteinExistence type="inferred from homology"/>
<dbReference type="FunFam" id="3.40.47.10:FF:000024">
    <property type="entry name" value="3-oxoacyl-[acyl-carrier-protein] synthase, mitochondrial"/>
    <property type="match status" value="1"/>
</dbReference>
<dbReference type="GO" id="GO:0006633">
    <property type="term" value="P:fatty acid biosynthetic process"/>
    <property type="evidence" value="ECO:0007669"/>
    <property type="project" value="UniProtKB-KW"/>
</dbReference>
<feature type="domain" description="PDZ" evidence="17">
    <location>
        <begin position="400"/>
        <end position="477"/>
    </location>
</feature>
<comment type="similarity">
    <text evidence="3 15">Belongs to the thiolase-like superfamily. Beta-ketoacyl-ACP synthases family.</text>
</comment>
<dbReference type="InterPro" id="IPR003595">
    <property type="entry name" value="Tyr_Pase_cat"/>
</dbReference>
<reference evidence="20" key="1">
    <citation type="submission" date="2023-08" db="EMBL/GenBank/DDBJ databases">
        <title>Reference Genome Resource for the Citrus Pathogen Phytophthora citrophthora.</title>
        <authorList>
            <person name="Moller H."/>
            <person name="Coetzee B."/>
            <person name="Rose L.J."/>
            <person name="Van Niekerk J.M."/>
        </authorList>
    </citation>
    <scope>NUCLEOTIDE SEQUENCE</scope>
    <source>
        <strain evidence="20">STE-U-9442</strain>
    </source>
</reference>
<dbReference type="SMART" id="SM00825">
    <property type="entry name" value="PKS_KS"/>
    <property type="match status" value="1"/>
</dbReference>
<keyword evidence="6 15" id="KW-0808">Transferase</keyword>
<dbReference type="PROSITE" id="PS52004">
    <property type="entry name" value="KS3_2"/>
    <property type="match status" value="1"/>
</dbReference>
<dbReference type="SUPFAM" id="SSF53901">
    <property type="entry name" value="Thiolase-like"/>
    <property type="match status" value="2"/>
</dbReference>
<dbReference type="InterPro" id="IPR014031">
    <property type="entry name" value="Ketoacyl_synth_C"/>
</dbReference>
<comment type="caution">
    <text evidence="20">The sequence shown here is derived from an EMBL/GenBank/DDBJ whole genome shotgun (WGS) entry which is preliminary data.</text>
</comment>
<dbReference type="SUPFAM" id="SSF50729">
    <property type="entry name" value="PH domain-like"/>
    <property type="match status" value="1"/>
</dbReference>
<dbReference type="CDD" id="cd14507">
    <property type="entry name" value="PTP-MTM-like"/>
    <property type="match status" value="1"/>
</dbReference>
<dbReference type="InterPro" id="IPR016039">
    <property type="entry name" value="Thiolase-like"/>
</dbReference>
<dbReference type="Gene3D" id="2.30.29.30">
    <property type="entry name" value="Pleckstrin-homology domain (PH domain)/Phosphotyrosine-binding domain (PTB)"/>
    <property type="match status" value="1"/>
</dbReference>
<dbReference type="InterPro" id="IPR001478">
    <property type="entry name" value="PDZ"/>
</dbReference>
<evidence type="ECO:0000256" key="4">
    <source>
        <dbReference type="ARBA" id="ARBA00013191"/>
    </source>
</evidence>
<evidence type="ECO:0000256" key="11">
    <source>
        <dbReference type="ARBA" id="ARBA00044350"/>
    </source>
</evidence>
<keyword evidence="7" id="KW-0276">Fatty acid metabolism</keyword>
<name>A0AAD9LPU7_9STRA</name>
<dbReference type="InterPro" id="IPR000195">
    <property type="entry name" value="Rab-GAP-TBC_dom"/>
</dbReference>
<dbReference type="Gene3D" id="2.30.42.10">
    <property type="match status" value="1"/>
</dbReference>
<comment type="similarity">
    <text evidence="2">Belongs to the protein-tyrosine phosphatase family. Non-receptor class myotubularin subfamily.</text>
</comment>
<feature type="domain" description="Myotubularin phosphatase" evidence="18">
    <location>
        <begin position="684"/>
        <end position="1087"/>
    </location>
</feature>
<evidence type="ECO:0000256" key="5">
    <source>
        <dbReference type="ARBA" id="ARBA00022516"/>
    </source>
</evidence>
<dbReference type="InterPro" id="IPR014030">
    <property type="entry name" value="Ketoacyl_synth_N"/>
</dbReference>
<keyword evidence="8" id="KW-0443">Lipid metabolism</keyword>
<dbReference type="InterPro" id="IPR010569">
    <property type="entry name" value="Myotubularin-like_Pase_dom"/>
</dbReference>
<evidence type="ECO:0000256" key="12">
    <source>
        <dbReference type="ARBA" id="ARBA00072686"/>
    </source>
</evidence>
<dbReference type="FunFam" id="3.40.47.10:FF:000015">
    <property type="entry name" value="3-oxoacyl-[acyl-carrier-protein] synthase, mitochondrial"/>
    <property type="match status" value="1"/>
</dbReference>
<dbReference type="SMART" id="SM00404">
    <property type="entry name" value="PTPc_motif"/>
    <property type="match status" value="1"/>
</dbReference>
<feature type="active site" description="Phosphocysteine intermediate" evidence="13">
    <location>
        <position position="904"/>
    </location>
</feature>
<evidence type="ECO:0000313" key="21">
    <source>
        <dbReference type="Proteomes" id="UP001259832"/>
    </source>
</evidence>
<dbReference type="SUPFAM" id="SSF52799">
    <property type="entry name" value="(Phosphotyrosine protein) phosphatases II"/>
    <property type="match status" value="1"/>
</dbReference>
<evidence type="ECO:0000259" key="19">
    <source>
        <dbReference type="PROSITE" id="PS52004"/>
    </source>
</evidence>
<dbReference type="SMART" id="SM00164">
    <property type="entry name" value="TBC"/>
    <property type="match status" value="1"/>
</dbReference>
<dbReference type="InterPro" id="IPR011993">
    <property type="entry name" value="PH-like_dom_sf"/>
</dbReference>
<dbReference type="SUPFAM" id="SSF47923">
    <property type="entry name" value="Ypt/Rab-GAP domain of gyp1p"/>
    <property type="match status" value="2"/>
</dbReference>
<dbReference type="InterPro" id="IPR029021">
    <property type="entry name" value="Prot-tyrosine_phosphatase-like"/>
</dbReference>
<accession>A0AAD9LPU7</accession>
<protein>
    <recommendedName>
        <fullName evidence="12">3-oxoacyl-[acyl-carrier-protein] synthase, mitochondrial</fullName>
        <ecNumber evidence="4">2.3.1.41</ecNumber>
    </recommendedName>
    <alternativeName>
        <fullName evidence="11">Beta-ketoacyl-ACP synthase</fullName>
    </alternativeName>
</protein>
<evidence type="ECO:0000256" key="14">
    <source>
        <dbReference type="PIRSR" id="PIRSR630564-2"/>
    </source>
</evidence>
<evidence type="ECO:0000313" key="20">
    <source>
        <dbReference type="EMBL" id="KAK1945140.1"/>
    </source>
</evidence>
<dbReference type="EMBL" id="JASMQC010000005">
    <property type="protein sequence ID" value="KAK1945140.1"/>
    <property type="molecule type" value="Genomic_DNA"/>
</dbReference>
<keyword evidence="5" id="KW-0444">Lipid biosynthesis</keyword>
<gene>
    <name evidence="20" type="ORF">P3T76_003673</name>
</gene>
<dbReference type="InterPro" id="IPR020841">
    <property type="entry name" value="PKS_Beta-ketoAc_synthase_dom"/>
</dbReference>